<dbReference type="PANTHER" id="PTHR47526">
    <property type="entry name" value="ATP-DEPENDENT DNA HELICASE"/>
    <property type="match status" value="1"/>
</dbReference>
<comment type="caution">
    <text evidence="2">The sequence shown here is derived from an EMBL/GenBank/DDBJ whole genome shotgun (WGS) entry which is preliminary data.</text>
</comment>
<sequence length="151" mass="17665">MYGCRHEATALNRFYEIHTAIHTCKVSSCGLFINRKFPWCAATPDALLHCQICARDSSVFEITKEGKGCLLKTPTGMMLNRKHAYFYQVQMQMAVTNCTSCFFVVWSKDIYIEKIGFMDEFWTEEKKRAEMFFQKVIIPELLGRYYTAHQE</sequence>
<evidence type="ECO:0000259" key="1">
    <source>
        <dbReference type="Pfam" id="PF09588"/>
    </source>
</evidence>
<feature type="domain" description="YqaJ viral recombinase" evidence="1">
    <location>
        <begin position="2"/>
        <end position="98"/>
    </location>
</feature>
<dbReference type="Pfam" id="PF09588">
    <property type="entry name" value="YqaJ"/>
    <property type="match status" value="1"/>
</dbReference>
<keyword evidence="3" id="KW-1185">Reference proteome</keyword>
<evidence type="ECO:0000313" key="3">
    <source>
        <dbReference type="Proteomes" id="UP000327044"/>
    </source>
</evidence>
<reference evidence="2 3" key="1">
    <citation type="journal article" date="2018" name="Elife">
        <title>Firefly genomes illuminate parallel origins of bioluminescence in beetles.</title>
        <authorList>
            <person name="Fallon T.R."/>
            <person name="Lower S.E."/>
            <person name="Chang C.H."/>
            <person name="Bessho-Uehara M."/>
            <person name="Martin G.J."/>
            <person name="Bewick A.J."/>
            <person name="Behringer M."/>
            <person name="Debat H.J."/>
            <person name="Wong I."/>
            <person name="Day J.C."/>
            <person name="Suvorov A."/>
            <person name="Silva C.J."/>
            <person name="Stanger-Hall K.F."/>
            <person name="Hall D.W."/>
            <person name="Schmitz R.J."/>
            <person name="Nelson D.R."/>
            <person name="Lewis S.M."/>
            <person name="Shigenobu S."/>
            <person name="Bybee S.M."/>
            <person name="Larracuente A.M."/>
            <person name="Oba Y."/>
            <person name="Weng J.K."/>
        </authorList>
    </citation>
    <scope>NUCLEOTIDE SEQUENCE [LARGE SCALE GENOMIC DNA]</scope>
    <source>
        <strain evidence="2">1611_PpyrPB1</strain>
        <tissue evidence="2">Whole body</tissue>
    </source>
</reference>
<dbReference type="Gene3D" id="3.90.320.10">
    <property type="match status" value="1"/>
</dbReference>
<proteinExistence type="predicted"/>
<dbReference type="Proteomes" id="UP000327044">
    <property type="component" value="Unassembled WGS sequence"/>
</dbReference>
<accession>A0A5N4AYK5</accession>
<evidence type="ECO:0000313" key="2">
    <source>
        <dbReference type="EMBL" id="KAB0802363.1"/>
    </source>
</evidence>
<dbReference type="SUPFAM" id="SSF52980">
    <property type="entry name" value="Restriction endonuclease-like"/>
    <property type="match status" value="1"/>
</dbReference>
<dbReference type="GO" id="GO:0006281">
    <property type="term" value="P:DNA repair"/>
    <property type="evidence" value="ECO:0007669"/>
    <property type="project" value="UniProtKB-ARBA"/>
</dbReference>
<name>A0A5N4AYK5_PHOPY</name>
<dbReference type="InParanoid" id="A0A5N4AYK5"/>
<dbReference type="AlphaFoldDB" id="A0A5N4AYK5"/>
<dbReference type="EMBL" id="VVIM01000002">
    <property type="protein sequence ID" value="KAB0802363.1"/>
    <property type="molecule type" value="Genomic_DNA"/>
</dbReference>
<organism evidence="2 3">
    <name type="scientific">Photinus pyralis</name>
    <name type="common">Common eastern firefly</name>
    <name type="synonym">Lampyris pyralis</name>
    <dbReference type="NCBI Taxonomy" id="7054"/>
    <lineage>
        <taxon>Eukaryota</taxon>
        <taxon>Metazoa</taxon>
        <taxon>Ecdysozoa</taxon>
        <taxon>Arthropoda</taxon>
        <taxon>Hexapoda</taxon>
        <taxon>Insecta</taxon>
        <taxon>Pterygota</taxon>
        <taxon>Neoptera</taxon>
        <taxon>Endopterygota</taxon>
        <taxon>Coleoptera</taxon>
        <taxon>Polyphaga</taxon>
        <taxon>Elateriformia</taxon>
        <taxon>Elateroidea</taxon>
        <taxon>Lampyridae</taxon>
        <taxon>Lampyrinae</taxon>
        <taxon>Photinus</taxon>
    </lineage>
</organism>
<dbReference type="InterPro" id="IPR011335">
    <property type="entry name" value="Restrct_endonuc-II-like"/>
</dbReference>
<dbReference type="InterPro" id="IPR011604">
    <property type="entry name" value="PDDEXK-like_dom_sf"/>
</dbReference>
<protein>
    <recommendedName>
        <fullName evidence="1">YqaJ viral recombinase domain-containing protein</fullName>
    </recommendedName>
</protein>
<dbReference type="CDD" id="cd22343">
    <property type="entry name" value="PDDEXK_lambda_exonuclease-like"/>
    <property type="match status" value="1"/>
</dbReference>
<gene>
    <name evidence="2" type="ORF">PPYR_04549</name>
</gene>
<dbReference type="InterPro" id="IPR019080">
    <property type="entry name" value="YqaJ_viral_recombinase"/>
</dbReference>